<keyword evidence="5" id="KW-0547">Nucleotide-binding</keyword>
<dbReference type="InterPro" id="IPR004468">
    <property type="entry name" value="CTP_synthase"/>
</dbReference>
<evidence type="ECO:0000256" key="5">
    <source>
        <dbReference type="ARBA" id="ARBA00022741"/>
    </source>
</evidence>
<dbReference type="InterPro" id="IPR017926">
    <property type="entry name" value="GATASE"/>
</dbReference>
<comment type="pathway">
    <text evidence="1">Pyrimidine metabolism; CTP biosynthesis via de novo pathway; CTP from UDP: step 2/2.</text>
</comment>
<protein>
    <recommendedName>
        <fullName evidence="3">CTP synthase (glutamine hydrolyzing)</fullName>
        <ecNumber evidence="3">6.3.4.2</ecNumber>
    </recommendedName>
</protein>
<evidence type="ECO:0000313" key="11">
    <source>
        <dbReference type="EMBL" id="MEQ2367074.1"/>
    </source>
</evidence>
<sequence>AIVEFARHVLGYTDAHSSELNPNTTHPVIHIMPDQHNVTDLGGTLRLGAYKCVLDENSKAYALYGEKVIEERHRHRYEVNNEYRDVLTENGMQLCGISPDGRIVEMIELKDHPWFIATQAHPEFKSRPNKPHPLFKGFIEAALKYEDILQAEAEAESPADAE</sequence>
<dbReference type="Pfam" id="PF00117">
    <property type="entry name" value="GATase"/>
    <property type="match status" value="1"/>
</dbReference>
<gene>
    <name evidence="11" type="ORF">WMO25_18645</name>
</gene>
<reference evidence="11 12" key="1">
    <citation type="submission" date="2024-03" db="EMBL/GenBank/DDBJ databases">
        <title>Human intestinal bacterial collection.</title>
        <authorList>
            <person name="Pauvert C."/>
            <person name="Hitch T.C.A."/>
            <person name="Clavel T."/>
        </authorList>
    </citation>
    <scope>NUCLEOTIDE SEQUENCE [LARGE SCALE GENOMIC DNA]</scope>
    <source>
        <strain evidence="11 12">CLA-AA-H190</strain>
    </source>
</reference>
<dbReference type="PANTHER" id="PTHR11550">
    <property type="entry name" value="CTP SYNTHASE"/>
    <property type="match status" value="1"/>
</dbReference>
<keyword evidence="12" id="KW-1185">Reference proteome</keyword>
<dbReference type="Proteomes" id="UP001469749">
    <property type="component" value="Unassembled WGS sequence"/>
</dbReference>
<evidence type="ECO:0000256" key="7">
    <source>
        <dbReference type="ARBA" id="ARBA00022962"/>
    </source>
</evidence>
<evidence type="ECO:0000256" key="3">
    <source>
        <dbReference type="ARBA" id="ARBA00012291"/>
    </source>
</evidence>
<proteinExistence type="inferred from homology"/>
<dbReference type="InterPro" id="IPR029062">
    <property type="entry name" value="Class_I_gatase-like"/>
</dbReference>
<dbReference type="SUPFAM" id="SSF52317">
    <property type="entry name" value="Class I glutamine amidotransferase-like"/>
    <property type="match status" value="1"/>
</dbReference>
<comment type="similarity">
    <text evidence="2">Belongs to the CTP synthase family.</text>
</comment>
<evidence type="ECO:0000256" key="9">
    <source>
        <dbReference type="ARBA" id="ARBA00047781"/>
    </source>
</evidence>
<dbReference type="InterPro" id="IPR033828">
    <property type="entry name" value="GATase1_CTP_Synthase"/>
</dbReference>
<keyword evidence="6" id="KW-0067">ATP-binding</keyword>
<dbReference type="PANTHER" id="PTHR11550:SF0">
    <property type="entry name" value="CTP SYNTHASE-RELATED"/>
    <property type="match status" value="1"/>
</dbReference>
<organism evidence="11 12">
    <name type="scientific">Coprococcus intestinihominis</name>
    <dbReference type="NCBI Taxonomy" id="3133154"/>
    <lineage>
        <taxon>Bacteria</taxon>
        <taxon>Bacillati</taxon>
        <taxon>Bacillota</taxon>
        <taxon>Clostridia</taxon>
        <taxon>Lachnospirales</taxon>
        <taxon>Lachnospiraceae</taxon>
        <taxon>Coprococcus</taxon>
    </lineage>
</organism>
<dbReference type="CDD" id="cd01746">
    <property type="entry name" value="GATase1_CTP_Synthase"/>
    <property type="match status" value="1"/>
</dbReference>
<feature type="non-terminal residue" evidence="11">
    <location>
        <position position="1"/>
    </location>
</feature>
<comment type="catalytic activity">
    <reaction evidence="9">
        <text>UTP + L-glutamine + ATP + H2O = CTP + L-glutamate + ADP + phosphate + 2 H(+)</text>
        <dbReference type="Rhea" id="RHEA:26426"/>
        <dbReference type="ChEBI" id="CHEBI:15377"/>
        <dbReference type="ChEBI" id="CHEBI:15378"/>
        <dbReference type="ChEBI" id="CHEBI:29985"/>
        <dbReference type="ChEBI" id="CHEBI:30616"/>
        <dbReference type="ChEBI" id="CHEBI:37563"/>
        <dbReference type="ChEBI" id="CHEBI:43474"/>
        <dbReference type="ChEBI" id="CHEBI:46398"/>
        <dbReference type="ChEBI" id="CHEBI:58359"/>
        <dbReference type="ChEBI" id="CHEBI:456216"/>
        <dbReference type="EC" id="6.3.4.2"/>
    </reaction>
</comment>
<dbReference type="PROSITE" id="PS51273">
    <property type="entry name" value="GATASE_TYPE_1"/>
    <property type="match status" value="1"/>
</dbReference>
<evidence type="ECO:0000313" key="12">
    <source>
        <dbReference type="Proteomes" id="UP001469749"/>
    </source>
</evidence>
<evidence type="ECO:0000256" key="8">
    <source>
        <dbReference type="ARBA" id="ARBA00022975"/>
    </source>
</evidence>
<keyword evidence="7" id="KW-0315">Glutamine amidotransferase</keyword>
<evidence type="ECO:0000256" key="6">
    <source>
        <dbReference type="ARBA" id="ARBA00022840"/>
    </source>
</evidence>
<keyword evidence="4" id="KW-0436">Ligase</keyword>
<accession>A0ABV1B9I0</accession>
<keyword evidence="8" id="KW-0665">Pyrimidine biosynthesis</keyword>
<feature type="domain" description="Glutamine amidotransferase" evidence="10">
    <location>
        <begin position="34"/>
        <end position="140"/>
    </location>
</feature>
<name>A0ABV1B9I0_9FIRM</name>
<dbReference type="Gene3D" id="3.40.50.880">
    <property type="match status" value="1"/>
</dbReference>
<dbReference type="EMBL" id="JBBMEK010000528">
    <property type="protein sequence ID" value="MEQ2367074.1"/>
    <property type="molecule type" value="Genomic_DNA"/>
</dbReference>
<evidence type="ECO:0000256" key="1">
    <source>
        <dbReference type="ARBA" id="ARBA00005171"/>
    </source>
</evidence>
<evidence type="ECO:0000256" key="4">
    <source>
        <dbReference type="ARBA" id="ARBA00022598"/>
    </source>
</evidence>
<evidence type="ECO:0000259" key="10">
    <source>
        <dbReference type="Pfam" id="PF00117"/>
    </source>
</evidence>
<comment type="caution">
    <text evidence="11">The sequence shown here is derived from an EMBL/GenBank/DDBJ whole genome shotgun (WGS) entry which is preliminary data.</text>
</comment>
<dbReference type="EC" id="6.3.4.2" evidence="3"/>
<evidence type="ECO:0000256" key="2">
    <source>
        <dbReference type="ARBA" id="ARBA00007533"/>
    </source>
</evidence>